<keyword evidence="1" id="KW-0808">Transferase</keyword>
<protein>
    <submittedName>
        <fullName evidence="1">N-acetyltransferase</fullName>
    </submittedName>
</protein>
<reference evidence="1 2" key="1">
    <citation type="submission" date="2018-12" db="EMBL/GenBank/DDBJ databases">
        <authorList>
            <person name="Yu L."/>
        </authorList>
    </citation>
    <scope>NUCLEOTIDE SEQUENCE [LARGE SCALE GENOMIC DNA]</scope>
    <source>
        <strain evidence="1 2">HAW-EB5</strain>
    </source>
</reference>
<accession>A0A3S0KMJ2</accession>
<evidence type="ECO:0000313" key="1">
    <source>
        <dbReference type="EMBL" id="RTR34117.1"/>
    </source>
</evidence>
<sequence length="107" mass="12699">MHFEWINEEDTTVFVRLVAGVREYNFEHMVSEKSRPLSVVARGEDGDLIRRLSERTIYKNVLIVVVWVDTETRVTWLGRKLMELAEFEVVTGFPPSPERYFLLKNYF</sequence>
<dbReference type="OrthoDB" id="9787920at2"/>
<dbReference type="GO" id="GO:0016740">
    <property type="term" value="F:transferase activity"/>
    <property type="evidence" value="ECO:0007669"/>
    <property type="project" value="UniProtKB-KW"/>
</dbReference>
<dbReference type="Proteomes" id="UP000282060">
    <property type="component" value="Unassembled WGS sequence"/>
</dbReference>
<name>A0A3S0KMJ2_9GAMM</name>
<comment type="caution">
    <text evidence="1">The sequence shown here is derived from an EMBL/GenBank/DDBJ whole genome shotgun (WGS) entry which is preliminary data.</text>
</comment>
<evidence type="ECO:0000313" key="2">
    <source>
        <dbReference type="Proteomes" id="UP000282060"/>
    </source>
</evidence>
<dbReference type="EMBL" id="RXNV01000001">
    <property type="protein sequence ID" value="RTR34117.1"/>
    <property type="molecule type" value="Genomic_DNA"/>
</dbReference>
<dbReference type="AlphaFoldDB" id="A0A3S0KMJ2"/>
<proteinExistence type="predicted"/>
<organism evidence="1 2">
    <name type="scientific">Shewanella atlantica</name>
    <dbReference type="NCBI Taxonomy" id="271099"/>
    <lineage>
        <taxon>Bacteria</taxon>
        <taxon>Pseudomonadati</taxon>
        <taxon>Pseudomonadota</taxon>
        <taxon>Gammaproteobacteria</taxon>
        <taxon>Alteromonadales</taxon>
        <taxon>Shewanellaceae</taxon>
        <taxon>Shewanella</taxon>
    </lineage>
</organism>
<keyword evidence="2" id="KW-1185">Reference proteome</keyword>
<gene>
    <name evidence="1" type="ORF">EKG39_00035</name>
</gene>